<dbReference type="PANTHER" id="PTHR24359:SF1">
    <property type="entry name" value="INHIBITOR OF NUCLEAR FACTOR KAPPA-B KINASE EPSILON SUBUNIT HOMOLOG 1-RELATED"/>
    <property type="match status" value="1"/>
</dbReference>
<dbReference type="AlphaFoldDB" id="A0A2A9MH04"/>
<evidence type="ECO:0000256" key="2">
    <source>
        <dbReference type="ARBA" id="ARBA00022840"/>
    </source>
</evidence>
<dbReference type="Gene3D" id="1.10.510.10">
    <property type="entry name" value="Transferase(Phosphotransferase) domain 1"/>
    <property type="match status" value="1"/>
</dbReference>
<reference evidence="5 6" key="1">
    <citation type="submission" date="2017-09" db="EMBL/GenBank/DDBJ databases">
        <title>Genome sequencing of Besnoitia besnoiti strain Bb-Ger1.</title>
        <authorList>
            <person name="Schares G."/>
            <person name="Venepally P."/>
            <person name="Lorenzi H.A."/>
        </authorList>
    </citation>
    <scope>NUCLEOTIDE SEQUENCE [LARGE SCALE GENOMIC DNA]</scope>
    <source>
        <strain evidence="5 6">Bb-Ger1</strain>
    </source>
</reference>
<dbReference type="SMART" id="SM00220">
    <property type="entry name" value="S_TKc"/>
    <property type="match status" value="1"/>
</dbReference>
<protein>
    <submittedName>
        <fullName evidence="5">Rhoptry protein ROP16</fullName>
    </submittedName>
</protein>
<dbReference type="PROSITE" id="PS00108">
    <property type="entry name" value="PROTEIN_KINASE_ST"/>
    <property type="match status" value="1"/>
</dbReference>
<evidence type="ECO:0000313" key="6">
    <source>
        <dbReference type="Proteomes" id="UP000224006"/>
    </source>
</evidence>
<dbReference type="STRING" id="94643.A0A2A9MH04"/>
<gene>
    <name evidence="5" type="ORF">BESB_001500</name>
</gene>
<dbReference type="InterPro" id="IPR008271">
    <property type="entry name" value="Ser/Thr_kinase_AS"/>
</dbReference>
<dbReference type="VEuPathDB" id="ToxoDB:BESB_001500"/>
<dbReference type="PANTHER" id="PTHR24359">
    <property type="entry name" value="SERINE/THREONINE-PROTEIN KINASE SBK1"/>
    <property type="match status" value="1"/>
</dbReference>
<dbReference type="PROSITE" id="PS50011">
    <property type="entry name" value="PROTEIN_KINASE_DOM"/>
    <property type="match status" value="1"/>
</dbReference>
<dbReference type="InterPro" id="IPR017441">
    <property type="entry name" value="Protein_kinase_ATP_BS"/>
</dbReference>
<dbReference type="Pfam" id="PF00069">
    <property type="entry name" value="Pkinase"/>
    <property type="match status" value="1"/>
</dbReference>
<evidence type="ECO:0000256" key="1">
    <source>
        <dbReference type="ARBA" id="ARBA00022741"/>
    </source>
</evidence>
<dbReference type="GeneID" id="40305213"/>
<feature type="binding site" evidence="3">
    <location>
        <position position="308"/>
    </location>
    <ligand>
        <name>ATP</name>
        <dbReference type="ChEBI" id="CHEBI:30616"/>
    </ligand>
</feature>
<feature type="domain" description="Protein kinase" evidence="4">
    <location>
        <begin position="280"/>
        <end position="584"/>
    </location>
</feature>
<dbReference type="SUPFAM" id="SSF56112">
    <property type="entry name" value="Protein kinase-like (PK-like)"/>
    <property type="match status" value="1"/>
</dbReference>
<evidence type="ECO:0000259" key="4">
    <source>
        <dbReference type="PROSITE" id="PS50011"/>
    </source>
</evidence>
<dbReference type="Proteomes" id="UP000224006">
    <property type="component" value="Chromosome I"/>
</dbReference>
<dbReference type="OrthoDB" id="333676at2759"/>
<organism evidence="5 6">
    <name type="scientific">Besnoitia besnoiti</name>
    <name type="common">Apicomplexan protozoan</name>
    <dbReference type="NCBI Taxonomy" id="94643"/>
    <lineage>
        <taxon>Eukaryota</taxon>
        <taxon>Sar</taxon>
        <taxon>Alveolata</taxon>
        <taxon>Apicomplexa</taxon>
        <taxon>Conoidasida</taxon>
        <taxon>Coccidia</taxon>
        <taxon>Eucoccidiorida</taxon>
        <taxon>Eimeriorina</taxon>
        <taxon>Sarcocystidae</taxon>
        <taxon>Besnoitia</taxon>
    </lineage>
</organism>
<dbReference type="PROSITE" id="PS00107">
    <property type="entry name" value="PROTEIN_KINASE_ATP"/>
    <property type="match status" value="1"/>
</dbReference>
<sequence>MRLARPHTFSPDSNKRWTWPAATTVETPSFSLERSLASGRPPVALPSRDHPSGRSVVLTDFARSSHGFGGAYSDSGTRGYGMEQTTQETLPHGMPPSSARASRIAPEVRLHHPIIPHDITIPSPASVGPTSPRTTTSLNAARMQPVPTQSEYMAIHDLQLSLSPPPPGDRQPAKISQGYVTLEDSLAAFFSNMRIARRHETSPDEIQALHFIAEKLLGSVPDIRALTAAVQEAIREQKREARDTRASELFRTPIEAAVETVLPVGKPVSVQTDGGAQMRLINKGILGSGCFGVVLKVSLEDRRKYAAKMAYGKVERGPGMSRQALQAEIARLKTRIETTVQAELGVRGKLLATGHTPEDLKRFRLCVCTQILRLPTEVSREVVLDSTTVFLSREIMLQPLLGPTMASLVRRHPSFTLQRAVAREVVLAIAGLHELGFAHGDVKMSNILFHDDGSAYLVDIGSAAPLYSRMTNLDSIYARLGSPELARLWQGRATGPVVRAGADAWALGSILFQFTCAGRLHYRISDVEERLLGMHLMSIQLSEFSYHYCPAPDPAVMGIALRFLDTIAERRPSVVPFTRQHAFFGDPSDAISSDFPSWTQRCPLTFMRKPTMKHGKVKRMIFVVNGYKRAYRSFASLLSGGDKFWITRNGSLT</sequence>
<keyword evidence="1 3" id="KW-0547">Nucleotide-binding</keyword>
<proteinExistence type="predicted"/>
<evidence type="ECO:0000313" key="5">
    <source>
        <dbReference type="EMBL" id="PFH37808.1"/>
    </source>
</evidence>
<keyword evidence="6" id="KW-1185">Reference proteome</keyword>
<accession>A0A2A9MH04</accession>
<dbReference type="GO" id="GO:0004674">
    <property type="term" value="F:protein serine/threonine kinase activity"/>
    <property type="evidence" value="ECO:0007669"/>
    <property type="project" value="TreeGrafter"/>
</dbReference>
<dbReference type="InterPro" id="IPR000719">
    <property type="entry name" value="Prot_kinase_dom"/>
</dbReference>
<dbReference type="InterPro" id="IPR011009">
    <property type="entry name" value="Kinase-like_dom_sf"/>
</dbReference>
<comment type="caution">
    <text evidence="5">The sequence shown here is derived from an EMBL/GenBank/DDBJ whole genome shotgun (WGS) entry which is preliminary data.</text>
</comment>
<dbReference type="GO" id="GO:0005524">
    <property type="term" value="F:ATP binding"/>
    <property type="evidence" value="ECO:0007669"/>
    <property type="project" value="UniProtKB-UniRule"/>
</dbReference>
<keyword evidence="2 3" id="KW-0067">ATP-binding</keyword>
<dbReference type="KEGG" id="bbes:BESB_001500"/>
<dbReference type="RefSeq" id="XP_029221817.1">
    <property type="nucleotide sequence ID" value="XM_029358905.1"/>
</dbReference>
<dbReference type="EMBL" id="NWUJ01000001">
    <property type="protein sequence ID" value="PFH37808.1"/>
    <property type="molecule type" value="Genomic_DNA"/>
</dbReference>
<name>A0A2A9MH04_BESBE</name>
<evidence type="ECO:0000256" key="3">
    <source>
        <dbReference type="PROSITE-ProRule" id="PRU10141"/>
    </source>
</evidence>